<feature type="domain" description="GH16" evidence="2">
    <location>
        <begin position="66"/>
        <end position="329"/>
    </location>
</feature>
<accession>D2QTK5</accession>
<dbReference type="Pfam" id="PF00722">
    <property type="entry name" value="Glyco_hydro_16"/>
    <property type="match status" value="1"/>
</dbReference>
<dbReference type="CDD" id="cd08023">
    <property type="entry name" value="GH16_laminarinase_like"/>
    <property type="match status" value="1"/>
</dbReference>
<evidence type="ECO:0000256" key="1">
    <source>
        <dbReference type="ARBA" id="ARBA00006865"/>
    </source>
</evidence>
<keyword evidence="3" id="KW-0378">Hydrolase</keyword>
<gene>
    <name evidence="3" type="ordered locus">Slin_6178</name>
</gene>
<dbReference type="PROSITE" id="PS51762">
    <property type="entry name" value="GH16_2"/>
    <property type="match status" value="1"/>
</dbReference>
<evidence type="ECO:0000259" key="2">
    <source>
        <dbReference type="PROSITE" id="PS51762"/>
    </source>
</evidence>
<dbReference type="KEGG" id="sli:Slin_6178"/>
<organism evidence="3 4">
    <name type="scientific">Spirosoma linguale (strain ATCC 33905 / DSM 74 / LMG 10896 / Claus 1)</name>
    <dbReference type="NCBI Taxonomy" id="504472"/>
    <lineage>
        <taxon>Bacteria</taxon>
        <taxon>Pseudomonadati</taxon>
        <taxon>Bacteroidota</taxon>
        <taxon>Cytophagia</taxon>
        <taxon>Cytophagales</taxon>
        <taxon>Cytophagaceae</taxon>
        <taxon>Spirosoma</taxon>
    </lineage>
</organism>
<dbReference type="InterPro" id="IPR050546">
    <property type="entry name" value="Glycosyl_Hydrlase_16"/>
</dbReference>
<dbReference type="HOGENOM" id="CLU_019533_0_3_10"/>
<dbReference type="Gene3D" id="2.60.120.200">
    <property type="match status" value="1"/>
</dbReference>
<keyword evidence="4" id="KW-1185">Reference proteome</keyword>
<dbReference type="AlphaFoldDB" id="D2QTK5"/>
<dbReference type="InterPro" id="IPR013320">
    <property type="entry name" value="ConA-like_dom_sf"/>
</dbReference>
<name>D2QTK5_SPILD</name>
<dbReference type="GO" id="GO:0005975">
    <property type="term" value="P:carbohydrate metabolic process"/>
    <property type="evidence" value="ECO:0007669"/>
    <property type="project" value="InterPro"/>
</dbReference>
<dbReference type="PANTHER" id="PTHR10963">
    <property type="entry name" value="GLYCOSYL HYDROLASE-RELATED"/>
    <property type="match status" value="1"/>
</dbReference>
<dbReference type="eggNOG" id="COG2273">
    <property type="taxonomic scope" value="Bacteria"/>
</dbReference>
<dbReference type="InterPro" id="IPR000757">
    <property type="entry name" value="Beta-glucanase-like"/>
</dbReference>
<dbReference type="CAZy" id="GH16">
    <property type="family name" value="Glycoside Hydrolase Family 16"/>
</dbReference>
<protein>
    <submittedName>
        <fullName evidence="3">Glycoside hydrolase family 16</fullName>
    </submittedName>
</protein>
<dbReference type="EMBL" id="CP001769">
    <property type="protein sequence ID" value="ADB42137.1"/>
    <property type="molecule type" value="Genomic_DNA"/>
</dbReference>
<proteinExistence type="inferred from homology"/>
<reference evidence="3 4" key="1">
    <citation type="journal article" date="2010" name="Stand. Genomic Sci.">
        <title>Complete genome sequence of Spirosoma linguale type strain (1).</title>
        <authorList>
            <person name="Lail K."/>
            <person name="Sikorski J."/>
            <person name="Saunders E."/>
            <person name="Lapidus A."/>
            <person name="Glavina Del Rio T."/>
            <person name="Copeland A."/>
            <person name="Tice H."/>
            <person name="Cheng J.-F."/>
            <person name="Lucas S."/>
            <person name="Nolan M."/>
            <person name="Bruce D."/>
            <person name="Goodwin L."/>
            <person name="Pitluck S."/>
            <person name="Ivanova N."/>
            <person name="Mavromatis K."/>
            <person name="Ovchinnikova G."/>
            <person name="Pati A."/>
            <person name="Chen A."/>
            <person name="Palaniappan K."/>
            <person name="Land M."/>
            <person name="Hauser L."/>
            <person name="Chang Y.-J."/>
            <person name="Jeffries C.D."/>
            <person name="Chain P."/>
            <person name="Brettin T."/>
            <person name="Detter J.C."/>
            <person name="Schuetze A."/>
            <person name="Rohde M."/>
            <person name="Tindall B.J."/>
            <person name="Goeker M."/>
            <person name="Bristow J."/>
            <person name="Eisen J.A."/>
            <person name="Markowitz V."/>
            <person name="Hugenholtz P."/>
            <person name="Kyrpides N.C."/>
            <person name="Klenk H.-P."/>
            <person name="Chen F."/>
        </authorList>
    </citation>
    <scope>NUCLEOTIDE SEQUENCE [LARGE SCALE GENOMIC DNA]</scope>
    <source>
        <strain evidence="4">ATCC 33905 / DSM 74 / LMG 10896 / Claus 1</strain>
    </source>
</reference>
<dbReference type="PROSITE" id="PS51257">
    <property type="entry name" value="PROKAR_LIPOPROTEIN"/>
    <property type="match status" value="1"/>
</dbReference>
<evidence type="ECO:0000313" key="4">
    <source>
        <dbReference type="Proteomes" id="UP000002028"/>
    </source>
</evidence>
<dbReference type="Proteomes" id="UP000002028">
    <property type="component" value="Chromosome"/>
</dbReference>
<dbReference type="GO" id="GO:0004553">
    <property type="term" value="F:hydrolase activity, hydrolyzing O-glycosyl compounds"/>
    <property type="evidence" value="ECO:0007669"/>
    <property type="project" value="InterPro"/>
</dbReference>
<comment type="similarity">
    <text evidence="1">Belongs to the glycosyl hydrolase 16 family.</text>
</comment>
<dbReference type="STRING" id="504472.Slin_6178"/>
<evidence type="ECO:0000313" key="3">
    <source>
        <dbReference type="EMBL" id="ADB42137.1"/>
    </source>
</evidence>
<dbReference type="SUPFAM" id="SSF49899">
    <property type="entry name" value="Concanavalin A-like lectins/glucanases"/>
    <property type="match status" value="1"/>
</dbReference>
<dbReference type="PANTHER" id="PTHR10963:SF60">
    <property type="entry name" value="GRAM-NEGATIVE BACTERIA-BINDING PROTEIN 1-RELATED"/>
    <property type="match status" value="1"/>
</dbReference>
<sequence>MKRTRVSYLLRLLVLPGAFVATTLSCRQDIMLPWAPVSPVVTSQADESGILGYDYAQSADSILAMDGWSNTLDDNFDISPTDTAKSNWRCWVGGGFNNELQLYTNSPNNLTLIQDPTDSANKLLVIRVRKEKVKGPKYRLDIDNTIKEFDFTSARIESKNVFTPTRTKGQVRMAARIKLSTGYGMWPSFWSYGEKWPTNGGIAIVLSRGQQPYHFQNAYFYDNEQSRRPVPREEKYLISATNLTDRWHVYEVIWQKDSLTFLLDGQIVDIKQGNYVGKLFEKPQRITLNQAVGGDFFLMEDTLPTADEIPLNENEGIMQVDWIKVYLKN</sequence>